<proteinExistence type="predicted"/>
<dbReference type="Proteomes" id="UP000290289">
    <property type="component" value="Chromosome 16"/>
</dbReference>
<sequence>MHPQLSLAGQGQGPAEEEVGDDGGRGVGVGVEPVDDGVVEVGEGVDNGEIAAGANILDVLDTGSFTNSSKSFEELPPPPTAANAFSLSSFALTFTGVSPVIASAIAFPNSAGSGTASSPSHTFTATPMSSTNSLAFTNWSASMGHPNTNTPATIASSTEFHPQWLTNPPTARWPKINTCGAQPFMIKPLPPTLSSNPSGTTPIPSSTCWAVPLFTAHTKRTLLRSSPEAKASICCLLGNF</sequence>
<name>A0A498HH54_MALDO</name>
<dbReference type="AlphaFoldDB" id="A0A498HH54"/>
<evidence type="ECO:0000313" key="2">
    <source>
        <dbReference type="EMBL" id="RXH70060.1"/>
    </source>
</evidence>
<evidence type="ECO:0000256" key="1">
    <source>
        <dbReference type="SAM" id="MobiDB-lite"/>
    </source>
</evidence>
<comment type="caution">
    <text evidence="2">The sequence shown here is derived from an EMBL/GenBank/DDBJ whole genome shotgun (WGS) entry which is preliminary data.</text>
</comment>
<keyword evidence="3" id="KW-1185">Reference proteome</keyword>
<organism evidence="2 3">
    <name type="scientific">Malus domestica</name>
    <name type="common">Apple</name>
    <name type="synonym">Pyrus malus</name>
    <dbReference type="NCBI Taxonomy" id="3750"/>
    <lineage>
        <taxon>Eukaryota</taxon>
        <taxon>Viridiplantae</taxon>
        <taxon>Streptophyta</taxon>
        <taxon>Embryophyta</taxon>
        <taxon>Tracheophyta</taxon>
        <taxon>Spermatophyta</taxon>
        <taxon>Magnoliopsida</taxon>
        <taxon>eudicotyledons</taxon>
        <taxon>Gunneridae</taxon>
        <taxon>Pentapetalae</taxon>
        <taxon>rosids</taxon>
        <taxon>fabids</taxon>
        <taxon>Rosales</taxon>
        <taxon>Rosaceae</taxon>
        <taxon>Amygdaloideae</taxon>
        <taxon>Maleae</taxon>
        <taxon>Malus</taxon>
    </lineage>
</organism>
<protein>
    <submittedName>
        <fullName evidence="2">Uncharacterized protein</fullName>
    </submittedName>
</protein>
<feature type="region of interest" description="Disordered" evidence="1">
    <location>
        <begin position="1"/>
        <end position="29"/>
    </location>
</feature>
<reference evidence="2" key="1">
    <citation type="submission" date="2018-10" db="EMBL/GenBank/DDBJ databases">
        <title>A high-quality apple genome assembly.</title>
        <authorList>
            <person name="Hu J."/>
        </authorList>
    </citation>
    <scope>NUCLEOTIDE SEQUENCE [LARGE SCALE GENOMIC DNA]</scope>
    <source>
        <tissue evidence="2">Young leaf</tissue>
    </source>
</reference>
<gene>
    <name evidence="2" type="ORF">DVH24_007316</name>
</gene>
<evidence type="ECO:0000313" key="3">
    <source>
        <dbReference type="Proteomes" id="UP000290289"/>
    </source>
</evidence>
<accession>A0A498HH54</accession>
<dbReference type="EMBL" id="RDQH01000342">
    <property type="protein sequence ID" value="RXH70060.1"/>
    <property type="molecule type" value="Genomic_DNA"/>
</dbReference>